<proteinExistence type="predicted"/>
<dbReference type="Gene3D" id="3.30.70.270">
    <property type="match status" value="1"/>
</dbReference>
<evidence type="ECO:0000313" key="3">
    <source>
        <dbReference type="Proteomes" id="UP000235145"/>
    </source>
</evidence>
<keyword evidence="3" id="KW-1185">Reference proteome</keyword>
<comment type="caution">
    <text evidence="2">The sequence shown here is derived from an EMBL/GenBank/DDBJ whole genome shotgun (WGS) entry which is preliminary data.</text>
</comment>
<dbReference type="InterPro" id="IPR043502">
    <property type="entry name" value="DNA/RNA_pol_sf"/>
</dbReference>
<evidence type="ECO:0000313" key="2">
    <source>
        <dbReference type="EMBL" id="KAJ0203654.1"/>
    </source>
</evidence>
<dbReference type="InterPro" id="IPR051320">
    <property type="entry name" value="Viral_Replic_Matur_Polypro"/>
</dbReference>
<dbReference type="InterPro" id="IPR000477">
    <property type="entry name" value="RT_dom"/>
</dbReference>
<dbReference type="Proteomes" id="UP000235145">
    <property type="component" value="Unassembled WGS sequence"/>
</dbReference>
<gene>
    <name evidence="2" type="ORF">LSAT_V11C500253900</name>
</gene>
<evidence type="ECO:0000259" key="1">
    <source>
        <dbReference type="PROSITE" id="PS50878"/>
    </source>
</evidence>
<name>A0A9R1VE85_LACSA</name>
<organism evidence="2 3">
    <name type="scientific">Lactuca sativa</name>
    <name type="common">Garden lettuce</name>
    <dbReference type="NCBI Taxonomy" id="4236"/>
    <lineage>
        <taxon>Eukaryota</taxon>
        <taxon>Viridiplantae</taxon>
        <taxon>Streptophyta</taxon>
        <taxon>Embryophyta</taxon>
        <taxon>Tracheophyta</taxon>
        <taxon>Spermatophyta</taxon>
        <taxon>Magnoliopsida</taxon>
        <taxon>eudicotyledons</taxon>
        <taxon>Gunneridae</taxon>
        <taxon>Pentapetalae</taxon>
        <taxon>asterids</taxon>
        <taxon>campanulids</taxon>
        <taxon>Asterales</taxon>
        <taxon>Asteraceae</taxon>
        <taxon>Cichorioideae</taxon>
        <taxon>Cichorieae</taxon>
        <taxon>Lactucinae</taxon>
        <taxon>Lactuca</taxon>
    </lineage>
</organism>
<dbReference type="EMBL" id="NBSK02000005">
    <property type="protein sequence ID" value="KAJ0203654.1"/>
    <property type="molecule type" value="Genomic_DNA"/>
</dbReference>
<dbReference type="PANTHER" id="PTHR33064:SF37">
    <property type="entry name" value="RIBONUCLEASE H"/>
    <property type="match status" value="1"/>
</dbReference>
<protein>
    <recommendedName>
        <fullName evidence="1">Reverse transcriptase domain-containing protein</fullName>
    </recommendedName>
</protein>
<accession>A0A9R1VE85</accession>
<dbReference type="SUPFAM" id="SSF56672">
    <property type="entry name" value="DNA/RNA polymerases"/>
    <property type="match status" value="1"/>
</dbReference>
<dbReference type="PROSITE" id="PS50878">
    <property type="entry name" value="RT_POL"/>
    <property type="match status" value="1"/>
</dbReference>
<feature type="domain" description="Reverse transcriptase" evidence="1">
    <location>
        <begin position="1"/>
        <end position="67"/>
    </location>
</feature>
<dbReference type="InterPro" id="IPR043128">
    <property type="entry name" value="Rev_trsase/Diguanyl_cyclase"/>
</dbReference>
<sequence length="106" mass="12596">MKSDIIVPTNNFAIVYIHDVLIISKYVDQHIKHLNKFYELIYENGLAISATKLHLFEEKNRFLGRDIIKITIRPIIRSLELSTKFPDEIKDKKQIQRFLGMFKLYT</sequence>
<reference evidence="2 3" key="1">
    <citation type="journal article" date="2017" name="Nat. Commun.">
        <title>Genome assembly with in vitro proximity ligation data and whole-genome triplication in lettuce.</title>
        <authorList>
            <person name="Reyes-Chin-Wo S."/>
            <person name="Wang Z."/>
            <person name="Yang X."/>
            <person name="Kozik A."/>
            <person name="Arikit S."/>
            <person name="Song C."/>
            <person name="Xia L."/>
            <person name="Froenicke L."/>
            <person name="Lavelle D.O."/>
            <person name="Truco M.J."/>
            <person name="Xia R."/>
            <person name="Zhu S."/>
            <person name="Xu C."/>
            <person name="Xu H."/>
            <person name="Xu X."/>
            <person name="Cox K."/>
            <person name="Korf I."/>
            <person name="Meyers B.C."/>
            <person name="Michelmore R.W."/>
        </authorList>
    </citation>
    <scope>NUCLEOTIDE SEQUENCE [LARGE SCALE GENOMIC DNA]</scope>
    <source>
        <strain evidence="3">cv. Salinas</strain>
        <tissue evidence="2">Seedlings</tissue>
    </source>
</reference>
<dbReference type="PANTHER" id="PTHR33064">
    <property type="entry name" value="POL PROTEIN"/>
    <property type="match status" value="1"/>
</dbReference>
<dbReference type="AlphaFoldDB" id="A0A9R1VE85"/>